<sequence length="177" mass="19158">MALSWPITGEDVCTALKWDTARASEVTDYAEAAVARVERECGPWQGQPITHRLTTRATRAALRLPWPIAHDSVPTVTVDGRAVSPVTPDPDAGLIYGRFPVGQVVVTATARAADTVPDDVILAARYLGAFWAKQEKVGNPSRSSRGTEPDTDVQQGFAMPRRVSEMLRPYILVGGFA</sequence>
<comment type="caution">
    <text evidence="2">The sequence shown here is derived from an EMBL/GenBank/DDBJ whole genome shotgun (WGS) entry which is preliminary data.</text>
</comment>
<evidence type="ECO:0008006" key="4">
    <source>
        <dbReference type="Google" id="ProtNLM"/>
    </source>
</evidence>
<accession>A0ABP8XI88</accession>
<evidence type="ECO:0000313" key="2">
    <source>
        <dbReference type="EMBL" id="GAA4707417.1"/>
    </source>
</evidence>
<organism evidence="2 3">
    <name type="scientific">Promicromonospora umidemergens</name>
    <dbReference type="NCBI Taxonomy" id="629679"/>
    <lineage>
        <taxon>Bacteria</taxon>
        <taxon>Bacillati</taxon>
        <taxon>Actinomycetota</taxon>
        <taxon>Actinomycetes</taxon>
        <taxon>Micrococcales</taxon>
        <taxon>Promicromonosporaceae</taxon>
        <taxon>Promicromonospora</taxon>
    </lineage>
</organism>
<name>A0ABP8XI88_9MICO</name>
<proteinExistence type="predicted"/>
<evidence type="ECO:0000313" key="3">
    <source>
        <dbReference type="Proteomes" id="UP001500843"/>
    </source>
</evidence>
<dbReference type="EMBL" id="BAABHM010000013">
    <property type="protein sequence ID" value="GAA4707417.1"/>
    <property type="molecule type" value="Genomic_DNA"/>
</dbReference>
<dbReference type="RefSeq" id="WP_253873089.1">
    <property type="nucleotide sequence ID" value="NZ_BAABHM010000013.1"/>
</dbReference>
<feature type="region of interest" description="Disordered" evidence="1">
    <location>
        <begin position="137"/>
        <end position="157"/>
    </location>
</feature>
<dbReference type="Proteomes" id="UP001500843">
    <property type="component" value="Unassembled WGS sequence"/>
</dbReference>
<protein>
    <recommendedName>
        <fullName evidence="4">PhiE125 gp8 family phage protein</fullName>
    </recommendedName>
</protein>
<gene>
    <name evidence="2" type="ORF">GCM10023198_32340</name>
</gene>
<reference evidence="3" key="1">
    <citation type="journal article" date="2019" name="Int. J. Syst. Evol. Microbiol.">
        <title>The Global Catalogue of Microorganisms (GCM) 10K type strain sequencing project: providing services to taxonomists for standard genome sequencing and annotation.</title>
        <authorList>
            <consortium name="The Broad Institute Genomics Platform"/>
            <consortium name="The Broad Institute Genome Sequencing Center for Infectious Disease"/>
            <person name="Wu L."/>
            <person name="Ma J."/>
        </authorList>
    </citation>
    <scope>NUCLEOTIDE SEQUENCE [LARGE SCALE GENOMIC DNA]</scope>
    <source>
        <strain evidence="3">JCM 17975</strain>
    </source>
</reference>
<keyword evidence="3" id="KW-1185">Reference proteome</keyword>
<evidence type="ECO:0000256" key="1">
    <source>
        <dbReference type="SAM" id="MobiDB-lite"/>
    </source>
</evidence>